<reference evidence="3" key="1">
    <citation type="submission" date="2020-05" db="EMBL/GenBank/DDBJ databases">
        <title>Mycena genomes resolve the evolution of fungal bioluminescence.</title>
        <authorList>
            <person name="Tsai I.J."/>
        </authorList>
    </citation>
    <scope>NUCLEOTIDE SEQUENCE</scope>
    <source>
        <strain evidence="3">CCC161011</strain>
    </source>
</reference>
<comment type="caution">
    <text evidence="3">The sequence shown here is derived from an EMBL/GenBank/DDBJ whole genome shotgun (WGS) entry which is preliminary data.</text>
</comment>
<keyword evidence="2" id="KW-0012">Acyltransferase</keyword>
<dbReference type="SUPFAM" id="SSF52777">
    <property type="entry name" value="CoA-dependent acyltransferases"/>
    <property type="match status" value="1"/>
</dbReference>
<evidence type="ECO:0000313" key="4">
    <source>
        <dbReference type="Proteomes" id="UP000620124"/>
    </source>
</evidence>
<dbReference type="Gene3D" id="3.30.559.10">
    <property type="entry name" value="Chloramphenicol acetyltransferase-like domain"/>
    <property type="match status" value="2"/>
</dbReference>
<dbReference type="PANTHER" id="PTHR31642">
    <property type="entry name" value="TRICHOTHECENE 3-O-ACETYLTRANSFERASE"/>
    <property type="match status" value="1"/>
</dbReference>
<name>A0A8H7CWY2_9AGAR</name>
<evidence type="ECO:0000313" key="3">
    <source>
        <dbReference type="EMBL" id="KAF7350383.1"/>
    </source>
</evidence>
<organism evidence="3 4">
    <name type="scientific">Mycena venus</name>
    <dbReference type="NCBI Taxonomy" id="2733690"/>
    <lineage>
        <taxon>Eukaryota</taxon>
        <taxon>Fungi</taxon>
        <taxon>Dikarya</taxon>
        <taxon>Basidiomycota</taxon>
        <taxon>Agaricomycotina</taxon>
        <taxon>Agaricomycetes</taxon>
        <taxon>Agaricomycetidae</taxon>
        <taxon>Agaricales</taxon>
        <taxon>Marasmiineae</taxon>
        <taxon>Mycenaceae</taxon>
        <taxon>Mycena</taxon>
    </lineage>
</organism>
<dbReference type="Proteomes" id="UP000620124">
    <property type="component" value="Unassembled WGS sequence"/>
</dbReference>
<proteinExistence type="predicted"/>
<dbReference type="AlphaFoldDB" id="A0A8H7CWY2"/>
<protein>
    <submittedName>
        <fullName evidence="3">Anthranilate N-benzoyltransferase protein 3-like protein</fullName>
    </submittedName>
</protein>
<keyword evidence="4" id="KW-1185">Reference proteome</keyword>
<evidence type="ECO:0000256" key="1">
    <source>
        <dbReference type="ARBA" id="ARBA00022679"/>
    </source>
</evidence>
<dbReference type="PANTHER" id="PTHR31642:SF11">
    <property type="entry name" value="SHIKIMATE O-HYDROXYCINNAMOYLTRANSFERASE"/>
    <property type="match status" value="1"/>
</dbReference>
<dbReference type="EMBL" id="JACAZI010000010">
    <property type="protein sequence ID" value="KAF7350383.1"/>
    <property type="molecule type" value="Genomic_DNA"/>
</dbReference>
<dbReference type="InterPro" id="IPR023213">
    <property type="entry name" value="CAT-like_dom_sf"/>
</dbReference>
<keyword evidence="1 3" id="KW-0808">Transferase</keyword>
<accession>A0A8H7CWY2</accession>
<dbReference type="Pfam" id="PF02458">
    <property type="entry name" value="Transferase"/>
    <property type="match status" value="1"/>
</dbReference>
<sequence>MTTVTVTSQHTVRGANETSWTTLDDPFRLGPFDHLVPPFIPITAVFVYEKPPAPTPDAELIPIDRFQRALSLLLEYYPHLTGRLQFNSSDGTPEITRPGTGAAFLVAQCSERLATFSSEGRRVLMENLPGAGNALIPPFDPSPEGLCRDSFFTIQHTRFACGSVALGVRLHHMVCDADGFLQLVRDLAELYRGLQGSITDTPSLVHPPHIRSYLWELSGGNMTAEQQQAALDYKPLLHRIEPIADNKVTGAAAGMPSSPPGPAVPPARVIGRSVRFSSRELETLKAQATDPHGSPDDFISTFDALTAHLYQRVYRARLQLRTNDPSLGELSPPDFLTPVNVRSRLGLPARYFPNSLCTVHTSLPPDVLVSAPLWQVAKAVHDLTRIAPAAGKEETGRMLRWIAAQPDKRQIRSRFRYGSGSLTLSQWNKFDMYTTTVFDGPPVFVGLPFTAITLLDGLGFLLPTEERAGGDAGAIDVNLSLTEPVWEIFDRDEPIA</sequence>
<dbReference type="GO" id="GO:0016747">
    <property type="term" value="F:acyltransferase activity, transferring groups other than amino-acyl groups"/>
    <property type="evidence" value="ECO:0007669"/>
    <property type="project" value="TreeGrafter"/>
</dbReference>
<dbReference type="OrthoDB" id="1862401at2759"/>
<dbReference type="InterPro" id="IPR050317">
    <property type="entry name" value="Plant_Fungal_Acyltransferase"/>
</dbReference>
<gene>
    <name evidence="3" type="ORF">MVEN_01343100</name>
</gene>
<evidence type="ECO:0000256" key="2">
    <source>
        <dbReference type="ARBA" id="ARBA00023315"/>
    </source>
</evidence>